<evidence type="ECO:0000313" key="2">
    <source>
        <dbReference type="Proteomes" id="UP000325081"/>
    </source>
</evidence>
<proteinExistence type="predicted"/>
<dbReference type="Proteomes" id="UP000325081">
    <property type="component" value="Unassembled WGS sequence"/>
</dbReference>
<reference evidence="2" key="1">
    <citation type="journal article" date="2019" name="Curr. Biol.">
        <title>Genome Sequence of Striga asiatica Provides Insight into the Evolution of Plant Parasitism.</title>
        <authorList>
            <person name="Yoshida S."/>
            <person name="Kim S."/>
            <person name="Wafula E.K."/>
            <person name="Tanskanen J."/>
            <person name="Kim Y.M."/>
            <person name="Honaas L."/>
            <person name="Yang Z."/>
            <person name="Spallek T."/>
            <person name="Conn C.E."/>
            <person name="Ichihashi Y."/>
            <person name="Cheong K."/>
            <person name="Cui S."/>
            <person name="Der J.P."/>
            <person name="Gundlach H."/>
            <person name="Jiao Y."/>
            <person name="Hori C."/>
            <person name="Ishida J.K."/>
            <person name="Kasahara H."/>
            <person name="Kiba T."/>
            <person name="Kim M.S."/>
            <person name="Koo N."/>
            <person name="Laohavisit A."/>
            <person name="Lee Y.H."/>
            <person name="Lumba S."/>
            <person name="McCourt P."/>
            <person name="Mortimer J.C."/>
            <person name="Mutuku J.M."/>
            <person name="Nomura T."/>
            <person name="Sasaki-Sekimoto Y."/>
            <person name="Seto Y."/>
            <person name="Wang Y."/>
            <person name="Wakatake T."/>
            <person name="Sakakibara H."/>
            <person name="Demura T."/>
            <person name="Yamaguchi S."/>
            <person name="Yoneyama K."/>
            <person name="Manabe R.I."/>
            <person name="Nelson D.C."/>
            <person name="Schulman A.H."/>
            <person name="Timko M.P."/>
            <person name="dePamphilis C.W."/>
            <person name="Choi D."/>
            <person name="Shirasu K."/>
        </authorList>
    </citation>
    <scope>NUCLEOTIDE SEQUENCE [LARGE SCALE GENOMIC DNA]</scope>
    <source>
        <strain evidence="2">cv. UVA1</strain>
    </source>
</reference>
<comment type="caution">
    <text evidence="1">The sequence shown here is derived from an EMBL/GenBank/DDBJ whole genome shotgun (WGS) entry which is preliminary data.</text>
</comment>
<accession>A0A5A7PWT1</accession>
<dbReference type="AlphaFoldDB" id="A0A5A7PWT1"/>
<protein>
    <submittedName>
        <fullName evidence="1">ATP synthase subunit epsilon</fullName>
    </submittedName>
</protein>
<keyword evidence="2" id="KW-1185">Reference proteome</keyword>
<evidence type="ECO:0000313" key="1">
    <source>
        <dbReference type="EMBL" id="GER37333.1"/>
    </source>
</evidence>
<dbReference type="EMBL" id="BKCP01005339">
    <property type="protein sequence ID" value="GER37333.1"/>
    <property type="molecule type" value="Genomic_DNA"/>
</dbReference>
<dbReference type="OrthoDB" id="269124at2759"/>
<name>A0A5A7PWT1_STRAF</name>
<gene>
    <name evidence="1" type="ORF">STAS_13737</name>
</gene>
<sequence length="141" mass="16119">MSGRNRCLKEPYKSEALTLEKLHFAISDWADGRLEKPIRDLEGSGLDLGISGFMPWSCRCRQPQKPNLEDEREAVQPCLVILTEEDHQQFFELEASSNRRGESVVVHNGVAVVIDIPNKMKRTARLGMPVQMTEEEKRRVL</sequence>
<organism evidence="1 2">
    <name type="scientific">Striga asiatica</name>
    <name type="common">Asiatic witchweed</name>
    <name type="synonym">Buchnera asiatica</name>
    <dbReference type="NCBI Taxonomy" id="4170"/>
    <lineage>
        <taxon>Eukaryota</taxon>
        <taxon>Viridiplantae</taxon>
        <taxon>Streptophyta</taxon>
        <taxon>Embryophyta</taxon>
        <taxon>Tracheophyta</taxon>
        <taxon>Spermatophyta</taxon>
        <taxon>Magnoliopsida</taxon>
        <taxon>eudicotyledons</taxon>
        <taxon>Gunneridae</taxon>
        <taxon>Pentapetalae</taxon>
        <taxon>asterids</taxon>
        <taxon>lamiids</taxon>
        <taxon>Lamiales</taxon>
        <taxon>Orobanchaceae</taxon>
        <taxon>Buchnereae</taxon>
        <taxon>Striga</taxon>
    </lineage>
</organism>